<feature type="compositionally biased region" description="Low complexity" evidence="1">
    <location>
        <begin position="37"/>
        <end position="46"/>
    </location>
</feature>
<feature type="region of interest" description="Disordered" evidence="1">
    <location>
        <begin position="1"/>
        <end position="152"/>
    </location>
</feature>
<evidence type="ECO:0000313" key="2">
    <source>
        <dbReference type="EMBL" id="KAF5098042.1"/>
    </source>
</evidence>
<dbReference type="Proteomes" id="UP000750522">
    <property type="component" value="Unassembled WGS sequence"/>
</dbReference>
<comment type="caution">
    <text evidence="2">The sequence shown here is derived from an EMBL/GenBank/DDBJ whole genome shotgun (WGS) entry which is preliminary data.</text>
</comment>
<gene>
    <name evidence="2" type="ORF">DV451_003554</name>
</gene>
<name>A0A9P5KRC2_GEOCN</name>
<dbReference type="EMBL" id="QQZK01000080">
    <property type="protein sequence ID" value="KAF5098042.1"/>
    <property type="molecule type" value="Genomic_DNA"/>
</dbReference>
<protein>
    <submittedName>
        <fullName evidence="2">Uncharacterized protein</fullName>
    </submittedName>
</protein>
<sequence length="610" mass="66265">MSHQWNNGGYPPSQRHGGGRPPPRNYNPGKRGGGYPSYGSSNNSPGVHKPHPAGPPPISYNHHLDSYPPPDGGPSLKRPRMDSNYGGNSSGSGGYYMSGPPRGYNSGPPPTMKYGGGNGYKPLPNSRYGGGPNQGSLGYNQSLPGGPPSTIRTRVYSDFRIARVRIGNYEVTESYVSPHRSGGGGSGSRDSRLRLYFKNSNDNSHVPPPSVNMSARDRALLEPDRLSISVRQGSQRIVIPVQEGLEKVIFNRKRGHFLIRSYGWALFESADGSSSGHHSKAGHFHRCEDFTGGQLEAVNGIIEVWIDQKHPLPMEPKWTRGNIADYIDVRSKFRTQGVLEVADPEHIVDFDSVVELWTRDSAIGSQLDREAFAARQLASLEYILELTSKVLAPPHYYVSKNAAVSAANGSSSTDPGIQSLQKNPTTVAHILETGQIPALISPSVNALIATTYHLAMLSATSNTNDNNLNGQEKSKDEDKTKREVMLINLLKGVLYQTPEPILWRSLDGLFGKRHEKLNFDATLVLEKVASKTDEKKAAIAAAATTSDGSNVFVSKAAVGPATMKRNDEEEDMVDFGANNVGDIITEQLDSVVLGDEDAYEGVHPLDPEEM</sequence>
<organism evidence="2 3">
    <name type="scientific">Geotrichum candidum</name>
    <name type="common">Oospora lactis</name>
    <name type="synonym">Dipodascus geotrichum</name>
    <dbReference type="NCBI Taxonomy" id="1173061"/>
    <lineage>
        <taxon>Eukaryota</taxon>
        <taxon>Fungi</taxon>
        <taxon>Dikarya</taxon>
        <taxon>Ascomycota</taxon>
        <taxon>Saccharomycotina</taxon>
        <taxon>Dipodascomycetes</taxon>
        <taxon>Dipodascales</taxon>
        <taxon>Dipodascaceae</taxon>
        <taxon>Geotrichum</taxon>
    </lineage>
</organism>
<dbReference type="AlphaFoldDB" id="A0A9P5KRC2"/>
<evidence type="ECO:0000256" key="1">
    <source>
        <dbReference type="SAM" id="MobiDB-lite"/>
    </source>
</evidence>
<feature type="compositionally biased region" description="Polar residues" evidence="1">
    <location>
        <begin position="134"/>
        <end position="143"/>
    </location>
</feature>
<reference evidence="2" key="2">
    <citation type="submission" date="2020-01" db="EMBL/GenBank/DDBJ databases">
        <authorList>
            <person name="Perkins V."/>
            <person name="Lessard M.-H."/>
            <person name="Dugat-Bony E."/>
            <person name="Frenette M."/>
            <person name="Labrie S."/>
        </authorList>
    </citation>
    <scope>NUCLEOTIDE SEQUENCE</scope>
    <source>
        <strain evidence="2">LMA-70</strain>
    </source>
</reference>
<accession>A0A9P5KRC2</accession>
<proteinExistence type="predicted"/>
<feature type="region of interest" description="Disordered" evidence="1">
    <location>
        <begin position="460"/>
        <end position="479"/>
    </location>
</feature>
<feature type="compositionally biased region" description="Polar residues" evidence="1">
    <location>
        <begin position="460"/>
        <end position="471"/>
    </location>
</feature>
<reference evidence="2" key="1">
    <citation type="journal article" date="2020" name="Front. Microbiol.">
        <title>Phenotypic and Genetic Characterization of the Cheese Ripening Yeast Geotrichum candidum.</title>
        <authorList>
            <person name="Perkins V."/>
            <person name="Vignola S."/>
            <person name="Lessard M.H."/>
            <person name="Plante P.L."/>
            <person name="Corbeil J."/>
            <person name="Dugat-Bony E."/>
            <person name="Frenette M."/>
            <person name="Labrie S."/>
        </authorList>
    </citation>
    <scope>NUCLEOTIDE SEQUENCE</scope>
    <source>
        <strain evidence="2">LMA-70</strain>
    </source>
</reference>
<evidence type="ECO:0000313" key="3">
    <source>
        <dbReference type="Proteomes" id="UP000750522"/>
    </source>
</evidence>